<sequence length="34" mass="4100">MYKNEVAQSVHNQLKPLEKECYLYCKTIYVNHPD</sequence>
<accession>F4CA48</accession>
<evidence type="ECO:0000313" key="1">
    <source>
        <dbReference type="EMBL" id="ADZ78474.1"/>
    </source>
</evidence>
<proteinExistence type="predicted"/>
<protein>
    <submittedName>
        <fullName evidence="1">Uncharacterized protein</fullName>
    </submittedName>
</protein>
<dbReference type="EMBL" id="CP002584">
    <property type="protein sequence ID" value="ADZ78474.1"/>
    <property type="molecule type" value="Genomic_DNA"/>
</dbReference>
<gene>
    <name evidence="1" type="ordered locus">Sph21_1914</name>
</gene>
<name>F4CA48_SPHS2</name>
<dbReference type="KEGG" id="shg:Sph21_1914"/>
<dbReference type="HOGENOM" id="CLU_3376088_0_0_10"/>
<dbReference type="AlphaFoldDB" id="F4CA48"/>
<reference evidence="1" key="1">
    <citation type="submission" date="2011-03" db="EMBL/GenBank/DDBJ databases">
        <title>Complete sequence of Sphingobacterium sp. 21.</title>
        <authorList>
            <consortium name="US DOE Joint Genome Institute"/>
            <person name="Lucas S."/>
            <person name="Copeland A."/>
            <person name="Lapidus A."/>
            <person name="Cheng J.-F."/>
            <person name="Goodwin L."/>
            <person name="Pitluck S."/>
            <person name="Davenport K."/>
            <person name="Detter J.C."/>
            <person name="Han C."/>
            <person name="Tapia R."/>
            <person name="Land M."/>
            <person name="Hauser L."/>
            <person name="Kyrpides N."/>
            <person name="Ivanova N."/>
            <person name="Ovchinnikova G."/>
            <person name="Pagani I."/>
            <person name="Siebers A.K."/>
            <person name="Allgaier M."/>
            <person name="Thelen M.P."/>
            <person name="Hugenholtz P."/>
            <person name="Woyke T."/>
        </authorList>
    </citation>
    <scope>NUCLEOTIDE SEQUENCE</scope>
    <source>
        <strain evidence="1">21</strain>
    </source>
</reference>
<organism evidence="1">
    <name type="scientific">Sphingobacterium sp. (strain 21)</name>
    <dbReference type="NCBI Taxonomy" id="743722"/>
    <lineage>
        <taxon>Bacteria</taxon>
        <taxon>Pseudomonadati</taxon>
        <taxon>Bacteroidota</taxon>
        <taxon>Sphingobacteriia</taxon>
        <taxon>Sphingobacteriales</taxon>
        <taxon>Sphingobacteriaceae</taxon>
        <taxon>Sphingobacterium</taxon>
    </lineage>
</organism>